<organism evidence="2 3">
    <name type="scientific">Patella caerulea</name>
    <name type="common">Rayed Mediterranean limpet</name>
    <dbReference type="NCBI Taxonomy" id="87958"/>
    <lineage>
        <taxon>Eukaryota</taxon>
        <taxon>Metazoa</taxon>
        <taxon>Spiralia</taxon>
        <taxon>Lophotrochozoa</taxon>
        <taxon>Mollusca</taxon>
        <taxon>Gastropoda</taxon>
        <taxon>Patellogastropoda</taxon>
        <taxon>Patelloidea</taxon>
        <taxon>Patellidae</taxon>
        <taxon>Patella</taxon>
    </lineage>
</organism>
<gene>
    <name evidence="2" type="ORF">SNE40_009902</name>
</gene>
<evidence type="ECO:0000256" key="1">
    <source>
        <dbReference type="SAM" id="MobiDB-lite"/>
    </source>
</evidence>
<name>A0AAN8PSB1_PATCE</name>
<feature type="compositionally biased region" description="Basic residues" evidence="1">
    <location>
        <begin position="100"/>
        <end position="109"/>
    </location>
</feature>
<dbReference type="EMBL" id="JAZGQO010000007">
    <property type="protein sequence ID" value="KAK6182158.1"/>
    <property type="molecule type" value="Genomic_DNA"/>
</dbReference>
<accession>A0AAN8PSB1</accession>
<dbReference type="AlphaFoldDB" id="A0AAN8PSB1"/>
<comment type="caution">
    <text evidence="2">The sequence shown here is derived from an EMBL/GenBank/DDBJ whole genome shotgun (WGS) entry which is preliminary data.</text>
</comment>
<keyword evidence="3" id="KW-1185">Reference proteome</keyword>
<reference evidence="2 3" key="1">
    <citation type="submission" date="2024-01" db="EMBL/GenBank/DDBJ databases">
        <title>The genome of the rayed Mediterranean limpet Patella caerulea (Linnaeus, 1758).</title>
        <authorList>
            <person name="Anh-Thu Weber A."/>
            <person name="Halstead-Nussloch G."/>
        </authorList>
    </citation>
    <scope>NUCLEOTIDE SEQUENCE [LARGE SCALE GENOMIC DNA]</scope>
    <source>
        <strain evidence="2">AATW-2023a</strain>
        <tissue evidence="2">Whole specimen</tissue>
    </source>
</reference>
<evidence type="ECO:0000313" key="2">
    <source>
        <dbReference type="EMBL" id="KAK6182158.1"/>
    </source>
</evidence>
<feature type="compositionally biased region" description="Polar residues" evidence="1">
    <location>
        <begin position="112"/>
        <end position="129"/>
    </location>
</feature>
<sequence length="177" mass="19952">MRKAKASYSDPYLAILDFRNTPTQGIVASPAQRLMSRRTLTLLPTTNKLLKPQVSNFSSKLRHEKKREERYYNVGTKDLPPLKKGGVVQVQPQSKDNRSVRRNRRHLRKSGMSFNISPPLESNQPSVDSSAIPGTPGSVPDTPPQCVTQNHEQRVTRSGRVIQQSGALKIMLWTDMF</sequence>
<proteinExistence type="predicted"/>
<evidence type="ECO:0000313" key="3">
    <source>
        <dbReference type="Proteomes" id="UP001347796"/>
    </source>
</evidence>
<feature type="region of interest" description="Disordered" evidence="1">
    <location>
        <begin position="91"/>
        <end position="158"/>
    </location>
</feature>
<dbReference type="Proteomes" id="UP001347796">
    <property type="component" value="Unassembled WGS sequence"/>
</dbReference>
<protein>
    <submittedName>
        <fullName evidence="2">Uncharacterized protein</fullName>
    </submittedName>
</protein>